<dbReference type="GO" id="GO:0046872">
    <property type="term" value="F:metal ion binding"/>
    <property type="evidence" value="ECO:0007669"/>
    <property type="project" value="UniProtKB-KW"/>
</dbReference>
<dbReference type="STRING" id="3055.A0A2K3DHQ2"/>
<evidence type="ECO:0000256" key="1">
    <source>
        <dbReference type="ARBA" id="ARBA00001966"/>
    </source>
</evidence>
<dbReference type="Pfam" id="PF01866">
    <property type="entry name" value="Diphthamide_syn"/>
    <property type="match status" value="2"/>
</dbReference>
<dbReference type="AlphaFoldDB" id="A0A2K3DHQ2"/>
<dbReference type="InterPro" id="IPR016435">
    <property type="entry name" value="DPH1/DPH2"/>
</dbReference>
<evidence type="ECO:0000313" key="8">
    <source>
        <dbReference type="EMBL" id="PNW80059.1"/>
    </source>
</evidence>
<feature type="region of interest" description="Disordered" evidence="7">
    <location>
        <begin position="337"/>
        <end position="356"/>
    </location>
</feature>
<evidence type="ECO:0000256" key="6">
    <source>
        <dbReference type="ARBA" id="ARBA00023014"/>
    </source>
</evidence>
<sequence length="666" mass="65988">MATPSGSLEQRYDIAETVDYILEGGFRDVALQFPDEQLADSPDVFALLQARLGDRARVFVLADPVFVLADTAYNPLGVDEVAAAHLAADCVVHYGRASLSPVNSLPAFFVFPKEQLDAAAAAAALQPAIAAAEAERRQAGATAGATAGAAAGATAGGFQAVVVLVDQGYHHRLGELRAALEGAAATAAAAPGAAADSGTNSSGGNGSDSPLPPFVYAHISARSLRPAATAAKAAARGCGSGAAAGAAAAGPEAAPGAAGGCGAPACCAAGSEAVAGATGFTRPEAAEGAGKEAAGEEVAAVAAAAPPSAAGGCVTCGRTDVPAGGCGAAASSSAPMDPATAAAGSSTSSSTPTATPAATAAATTSMVGLSWSLPAGAARADCLYVWVGPEGASSHQVLQMTHSGCEWLSYDPAAAAAAAAGGEAAGGGSGGGGGEVRRGVSEETRRLLKRRNFLVEKARAASIVGILVSTLATGGFLDVISALRRLCAAADKKSYTFLIGKPNPAKLGNFPEVDVFVMVADAQGLILDSRDYLAPLVTPWEAALALTGRHIEADDYRLELGDVLDFERQHAERTRQQEAGQALVSLGGLGLDLASRGGGAGGGGGRGEVVARNAAEYLVLKRSYKGLEMPATGAEPKAVELAVEGRSGRAAGYADEQPAERSAAAW</sequence>
<name>A0A2K3DHQ2_CHLRE</name>
<dbReference type="PANTHER" id="PTHR10762">
    <property type="entry name" value="DIPHTHAMIDE BIOSYNTHESIS PROTEIN"/>
    <property type="match status" value="1"/>
</dbReference>
<gene>
    <name evidence="8" type="ORF">CHLRE_08g376150v5</name>
</gene>
<keyword evidence="5" id="KW-0408">Iron</keyword>
<feature type="region of interest" description="Disordered" evidence="7">
    <location>
        <begin position="646"/>
        <end position="666"/>
    </location>
</feature>
<comment type="pathway">
    <text evidence="2">Protein modification; peptidyl-diphthamide biosynthesis.</text>
</comment>
<proteinExistence type="inferred from homology"/>
<dbReference type="SFLD" id="SFLDS00032">
    <property type="entry name" value="Radical_SAM_3-amino-3-carboxyp"/>
    <property type="match status" value="1"/>
</dbReference>
<dbReference type="GeneID" id="5719941"/>
<dbReference type="RefSeq" id="XP_042922174.1">
    <property type="nucleotide sequence ID" value="XM_043065172.1"/>
</dbReference>
<dbReference type="Gene3D" id="3.40.50.11840">
    <property type="entry name" value="Diphthamide synthesis DPH1/DPH2 domain 1"/>
    <property type="match status" value="1"/>
</dbReference>
<dbReference type="GO" id="GO:0051536">
    <property type="term" value="F:iron-sulfur cluster binding"/>
    <property type="evidence" value="ECO:0007669"/>
    <property type="project" value="UniProtKB-KW"/>
</dbReference>
<protein>
    <recommendedName>
        <fullName evidence="10">Diphthamide biosynthesis protein 2</fullName>
    </recommendedName>
</protein>
<dbReference type="GO" id="GO:0090560">
    <property type="term" value="F:2-(3-amino-3-carboxypropyl)histidine synthase activity"/>
    <property type="evidence" value="ECO:0007669"/>
    <property type="project" value="InterPro"/>
</dbReference>
<organism evidence="8 9">
    <name type="scientific">Chlamydomonas reinhardtii</name>
    <name type="common">Chlamydomonas smithii</name>
    <dbReference type="NCBI Taxonomy" id="3055"/>
    <lineage>
        <taxon>Eukaryota</taxon>
        <taxon>Viridiplantae</taxon>
        <taxon>Chlorophyta</taxon>
        <taxon>core chlorophytes</taxon>
        <taxon>Chlorophyceae</taxon>
        <taxon>CS clade</taxon>
        <taxon>Chlamydomonadales</taxon>
        <taxon>Chlamydomonadaceae</taxon>
        <taxon>Chlamydomonas</taxon>
    </lineage>
</organism>
<dbReference type="InterPro" id="IPR042263">
    <property type="entry name" value="DPH1/DPH2_1"/>
</dbReference>
<dbReference type="NCBIfam" id="TIGR00322">
    <property type="entry name" value="diphth2_R"/>
    <property type="match status" value="2"/>
</dbReference>
<dbReference type="EMBL" id="CM008969">
    <property type="protein sequence ID" value="PNW80059.1"/>
    <property type="molecule type" value="Genomic_DNA"/>
</dbReference>
<dbReference type="FunFam" id="3.40.50.11860:FF:000001">
    <property type="entry name" value="2-(3-amino-3-carboxypropyl)histidine synthase subunit 2"/>
    <property type="match status" value="1"/>
</dbReference>
<dbReference type="PANTHER" id="PTHR10762:SF2">
    <property type="entry name" value="2-(3-AMINO-3-CARBOXYPROPYL)HISTIDINE SYNTHASE SUBUNIT 2"/>
    <property type="match status" value="1"/>
</dbReference>
<dbReference type="ExpressionAtlas" id="A0A2K3DHQ2">
    <property type="expression patterns" value="baseline and differential"/>
</dbReference>
<dbReference type="KEGG" id="cre:CHLRE_08g376150v5"/>
<dbReference type="InterPro" id="IPR042265">
    <property type="entry name" value="DPH1/DPH2_3"/>
</dbReference>
<dbReference type="InParanoid" id="A0A2K3DHQ2"/>
<dbReference type="GO" id="GO:0017183">
    <property type="term" value="P:protein histidyl modification to diphthamide"/>
    <property type="evidence" value="ECO:0000318"/>
    <property type="project" value="GO_Central"/>
</dbReference>
<comment type="cofactor">
    <cofactor evidence="1">
        <name>[4Fe-4S] cluster</name>
        <dbReference type="ChEBI" id="CHEBI:49883"/>
    </cofactor>
</comment>
<keyword evidence="9" id="KW-1185">Reference proteome</keyword>
<evidence type="ECO:0000256" key="2">
    <source>
        <dbReference type="ARBA" id="ARBA00005156"/>
    </source>
</evidence>
<evidence type="ECO:0000256" key="5">
    <source>
        <dbReference type="ARBA" id="ARBA00023004"/>
    </source>
</evidence>
<keyword evidence="6" id="KW-0411">Iron-sulfur</keyword>
<dbReference type="Proteomes" id="UP000006906">
    <property type="component" value="Chromosome 8"/>
</dbReference>
<dbReference type="FunCoup" id="A0A2K3DHQ2">
    <property type="interactions" value="2041"/>
</dbReference>
<dbReference type="Gene3D" id="3.40.50.11860">
    <property type="entry name" value="Diphthamide synthesis DPH1/DPH2 domain 3"/>
    <property type="match status" value="1"/>
</dbReference>
<evidence type="ECO:0008006" key="10">
    <source>
        <dbReference type="Google" id="ProtNLM"/>
    </source>
</evidence>
<evidence type="ECO:0000313" key="9">
    <source>
        <dbReference type="Proteomes" id="UP000006906"/>
    </source>
</evidence>
<dbReference type="UniPathway" id="UPA00559"/>
<reference evidence="8 9" key="1">
    <citation type="journal article" date="2007" name="Science">
        <title>The Chlamydomonas genome reveals the evolution of key animal and plant functions.</title>
        <authorList>
            <person name="Merchant S.S."/>
            <person name="Prochnik S.E."/>
            <person name="Vallon O."/>
            <person name="Harris E.H."/>
            <person name="Karpowicz S.J."/>
            <person name="Witman G.B."/>
            <person name="Terry A."/>
            <person name="Salamov A."/>
            <person name="Fritz-Laylin L.K."/>
            <person name="Marechal-Drouard L."/>
            <person name="Marshall W.F."/>
            <person name="Qu L.H."/>
            <person name="Nelson D.R."/>
            <person name="Sanderfoot A.A."/>
            <person name="Spalding M.H."/>
            <person name="Kapitonov V.V."/>
            <person name="Ren Q."/>
            <person name="Ferris P."/>
            <person name="Lindquist E."/>
            <person name="Shapiro H."/>
            <person name="Lucas S.M."/>
            <person name="Grimwood J."/>
            <person name="Schmutz J."/>
            <person name="Cardol P."/>
            <person name="Cerutti H."/>
            <person name="Chanfreau G."/>
            <person name="Chen C.L."/>
            <person name="Cognat V."/>
            <person name="Croft M.T."/>
            <person name="Dent R."/>
            <person name="Dutcher S."/>
            <person name="Fernandez E."/>
            <person name="Fukuzawa H."/>
            <person name="Gonzalez-Ballester D."/>
            <person name="Gonzalez-Halphen D."/>
            <person name="Hallmann A."/>
            <person name="Hanikenne M."/>
            <person name="Hippler M."/>
            <person name="Inwood W."/>
            <person name="Jabbari K."/>
            <person name="Kalanon M."/>
            <person name="Kuras R."/>
            <person name="Lefebvre P.A."/>
            <person name="Lemaire S.D."/>
            <person name="Lobanov A.V."/>
            <person name="Lohr M."/>
            <person name="Manuell A."/>
            <person name="Meier I."/>
            <person name="Mets L."/>
            <person name="Mittag M."/>
            <person name="Mittelmeier T."/>
            <person name="Moroney J.V."/>
            <person name="Moseley J."/>
            <person name="Napoli C."/>
            <person name="Nedelcu A.M."/>
            <person name="Niyogi K."/>
            <person name="Novoselov S.V."/>
            <person name="Paulsen I.T."/>
            <person name="Pazour G."/>
            <person name="Purton S."/>
            <person name="Ral J.P."/>
            <person name="Riano-Pachon D.M."/>
            <person name="Riekhof W."/>
            <person name="Rymarquis L."/>
            <person name="Schroda M."/>
            <person name="Stern D."/>
            <person name="Umen J."/>
            <person name="Willows R."/>
            <person name="Wilson N."/>
            <person name="Zimmer S.L."/>
            <person name="Allmer J."/>
            <person name="Balk J."/>
            <person name="Bisova K."/>
            <person name="Chen C.J."/>
            <person name="Elias M."/>
            <person name="Gendler K."/>
            <person name="Hauser C."/>
            <person name="Lamb M.R."/>
            <person name="Ledford H."/>
            <person name="Long J.C."/>
            <person name="Minagawa J."/>
            <person name="Page M.D."/>
            <person name="Pan J."/>
            <person name="Pootakham W."/>
            <person name="Roje S."/>
            <person name="Rose A."/>
            <person name="Stahlberg E."/>
            <person name="Terauchi A.M."/>
            <person name="Yang P."/>
            <person name="Ball S."/>
            <person name="Bowler C."/>
            <person name="Dieckmann C.L."/>
            <person name="Gladyshev V.N."/>
            <person name="Green P."/>
            <person name="Jorgensen R."/>
            <person name="Mayfield S."/>
            <person name="Mueller-Roeber B."/>
            <person name="Rajamani S."/>
            <person name="Sayre R.T."/>
            <person name="Brokstein P."/>
            <person name="Dubchak I."/>
            <person name="Goodstein D."/>
            <person name="Hornick L."/>
            <person name="Huang Y.W."/>
            <person name="Jhaveri J."/>
            <person name="Luo Y."/>
            <person name="Martinez D."/>
            <person name="Ngau W.C."/>
            <person name="Otillar B."/>
            <person name="Poliakov A."/>
            <person name="Porter A."/>
            <person name="Szajkowski L."/>
            <person name="Werner G."/>
            <person name="Zhou K."/>
            <person name="Grigoriev I.V."/>
            <person name="Rokhsar D.S."/>
            <person name="Grossman A.R."/>
        </authorList>
    </citation>
    <scope>NUCLEOTIDE SEQUENCE [LARGE SCALE GENOMIC DNA]</scope>
    <source>
        <strain evidence="9">CC-503</strain>
    </source>
</reference>
<keyword evidence="4" id="KW-0479">Metal-binding</keyword>
<evidence type="ECO:0000256" key="3">
    <source>
        <dbReference type="ARBA" id="ARBA00006179"/>
    </source>
</evidence>
<dbReference type="Gramene" id="PNW80059">
    <property type="protein sequence ID" value="PNW80059"/>
    <property type="gene ID" value="CHLRE_08g376150v5"/>
</dbReference>
<accession>A0A2K3DHQ2</accession>
<evidence type="ECO:0000256" key="7">
    <source>
        <dbReference type="SAM" id="MobiDB-lite"/>
    </source>
</evidence>
<comment type="similarity">
    <text evidence="3">Belongs to the DPH1/DPH2 family. DPH2 subfamily.</text>
</comment>
<dbReference type="OrthoDB" id="449241at2759"/>
<evidence type="ECO:0000256" key="4">
    <source>
        <dbReference type="ARBA" id="ARBA00022723"/>
    </source>
</evidence>